<name>A0A858RDJ6_9BACT</name>
<evidence type="ECO:0000256" key="1">
    <source>
        <dbReference type="ARBA" id="ARBA00022729"/>
    </source>
</evidence>
<feature type="chain" id="PRO_5032347986" evidence="2">
    <location>
        <begin position="22"/>
        <end position="200"/>
    </location>
</feature>
<reference evidence="4 5" key="1">
    <citation type="submission" date="2020-04" db="EMBL/GenBank/DDBJ databases">
        <title>Luteolibacter sp. G-1-1-1 isolated from soil.</title>
        <authorList>
            <person name="Dahal R.H."/>
        </authorList>
    </citation>
    <scope>NUCLEOTIDE SEQUENCE [LARGE SCALE GENOMIC DNA]</scope>
    <source>
        <strain evidence="4 5">G-1-1-1</strain>
    </source>
</reference>
<sequence length="200" mass="21310">MKSTIALSIAAAFALSGTLLAGDAVVTNTASTGTITQSTSYGETPHWILGGGVDYLVDAEEAFYNGHFGYDFGNGSALYIESGWTGEEETTVFPVLANIDVDIVPVTLNYKYQYNFTERLGFYVGGGLGASNVDVNVGALGDDEWVFTAQAFAGLVYNVSSSFEIYAGARYIWMDDVSLFGTNIDDLDDVGVGGGIRFNF</sequence>
<feature type="signal peptide" evidence="2">
    <location>
        <begin position="1"/>
        <end position="21"/>
    </location>
</feature>
<dbReference type="EMBL" id="CP051774">
    <property type="protein sequence ID" value="QJE94253.1"/>
    <property type="molecule type" value="Genomic_DNA"/>
</dbReference>
<keyword evidence="1 2" id="KW-0732">Signal</keyword>
<dbReference type="Proteomes" id="UP000501812">
    <property type="component" value="Chromosome"/>
</dbReference>
<gene>
    <name evidence="4" type="ORF">HHL09_00120</name>
</gene>
<dbReference type="Pfam" id="PF13505">
    <property type="entry name" value="OMP_b-brl"/>
    <property type="match status" value="1"/>
</dbReference>
<dbReference type="Gene3D" id="2.40.160.20">
    <property type="match status" value="1"/>
</dbReference>
<dbReference type="InterPro" id="IPR027385">
    <property type="entry name" value="Beta-barrel_OMP"/>
</dbReference>
<organism evidence="4 5">
    <name type="scientific">Luteolibacter luteus</name>
    <dbReference type="NCBI Taxonomy" id="2728835"/>
    <lineage>
        <taxon>Bacteria</taxon>
        <taxon>Pseudomonadati</taxon>
        <taxon>Verrucomicrobiota</taxon>
        <taxon>Verrucomicrobiia</taxon>
        <taxon>Verrucomicrobiales</taxon>
        <taxon>Verrucomicrobiaceae</taxon>
        <taxon>Luteolibacter</taxon>
    </lineage>
</organism>
<feature type="domain" description="Outer membrane protein beta-barrel" evidence="3">
    <location>
        <begin position="10"/>
        <end position="198"/>
    </location>
</feature>
<proteinExistence type="predicted"/>
<evidence type="ECO:0000256" key="2">
    <source>
        <dbReference type="SAM" id="SignalP"/>
    </source>
</evidence>
<evidence type="ECO:0000313" key="5">
    <source>
        <dbReference type="Proteomes" id="UP000501812"/>
    </source>
</evidence>
<dbReference type="RefSeq" id="WP_169452474.1">
    <property type="nucleotide sequence ID" value="NZ_CP051774.1"/>
</dbReference>
<evidence type="ECO:0000313" key="4">
    <source>
        <dbReference type="EMBL" id="QJE94253.1"/>
    </source>
</evidence>
<dbReference type="InterPro" id="IPR011250">
    <property type="entry name" value="OMP/PagP_B-barrel"/>
</dbReference>
<evidence type="ECO:0000259" key="3">
    <source>
        <dbReference type="Pfam" id="PF13505"/>
    </source>
</evidence>
<keyword evidence="5" id="KW-1185">Reference proteome</keyword>
<accession>A0A858RDJ6</accession>
<dbReference type="KEGG" id="luo:HHL09_00120"/>
<dbReference type="AlphaFoldDB" id="A0A858RDJ6"/>
<protein>
    <submittedName>
        <fullName evidence="4">Porin family protein</fullName>
    </submittedName>
</protein>
<dbReference type="SUPFAM" id="SSF56925">
    <property type="entry name" value="OMPA-like"/>
    <property type="match status" value="1"/>
</dbReference>